<evidence type="ECO:0000313" key="3">
    <source>
        <dbReference type="Proteomes" id="UP000316806"/>
    </source>
</evidence>
<dbReference type="RefSeq" id="WP_144322729.1">
    <property type="nucleotide sequence ID" value="NZ_CP040916.1"/>
</dbReference>
<evidence type="ECO:0000313" key="2">
    <source>
        <dbReference type="EMBL" id="QDQ15525.1"/>
    </source>
</evidence>
<name>A0A516RIS3_STRST</name>
<gene>
    <name evidence="2" type="ORF">FH965_37290</name>
</gene>
<dbReference type="Proteomes" id="UP000316806">
    <property type="component" value="Chromosome"/>
</dbReference>
<evidence type="ECO:0000256" key="1">
    <source>
        <dbReference type="SAM" id="SignalP"/>
    </source>
</evidence>
<protein>
    <submittedName>
        <fullName evidence="2">Uncharacterized protein</fullName>
    </submittedName>
</protein>
<proteinExistence type="predicted"/>
<dbReference type="AlphaFoldDB" id="A0A516RIS3"/>
<sequence length="69" mass="7149">MSTSRRPGSLLAAVGLGLVGLFATTVSAAEQPVKPRASVGFMIASNMNNRCLEVRAANTGNGALVNMWD</sequence>
<feature type="chain" id="PRO_5022071934" evidence="1">
    <location>
        <begin position="29"/>
        <end position="69"/>
    </location>
</feature>
<feature type="signal peptide" evidence="1">
    <location>
        <begin position="1"/>
        <end position="28"/>
    </location>
</feature>
<accession>A0A516RIS3</accession>
<reference evidence="2 3" key="1">
    <citation type="journal article" date="2019" name="J. Ind. Microbiol. Biotechnol.">
        <title>The complete genomic sequence of Streptomyces spectabilis NRRL-2792 and identification of secondary metabolite biosynthetic gene clusters.</title>
        <authorList>
            <person name="Sinha A."/>
            <person name="Phillips-Salemka S."/>
            <person name="Niraula T.A."/>
            <person name="Short K.A."/>
            <person name="Niraula N.P."/>
        </authorList>
    </citation>
    <scope>NUCLEOTIDE SEQUENCE [LARGE SCALE GENOMIC DNA]</scope>
    <source>
        <strain evidence="2 3">NRRL 2792</strain>
    </source>
</reference>
<keyword evidence="1" id="KW-0732">Signal</keyword>
<dbReference type="EMBL" id="CP040916">
    <property type="protein sequence ID" value="QDQ15525.1"/>
    <property type="molecule type" value="Genomic_DNA"/>
</dbReference>
<organism evidence="2 3">
    <name type="scientific">Streptomyces spectabilis</name>
    <dbReference type="NCBI Taxonomy" id="68270"/>
    <lineage>
        <taxon>Bacteria</taxon>
        <taxon>Bacillati</taxon>
        <taxon>Actinomycetota</taxon>
        <taxon>Actinomycetes</taxon>
        <taxon>Kitasatosporales</taxon>
        <taxon>Streptomycetaceae</taxon>
        <taxon>Streptomyces</taxon>
    </lineage>
</organism>